<dbReference type="PANTHER" id="PTHR37943">
    <property type="entry name" value="PROTEIN VES"/>
    <property type="match status" value="1"/>
</dbReference>
<dbReference type="InterPro" id="IPR011051">
    <property type="entry name" value="RmlC_Cupin_sf"/>
</dbReference>
<keyword evidence="2" id="KW-1185">Reference proteome</keyword>
<name>A0ABZ1RE56_9ACTN</name>
<sequence>MTSGNEVRVLRAAERSAAVWKNGGGVTREIAAWPESAGTGAFEWRVSLADVAADGPFSGFPGIDRTLTLAEGAGMDLTVAGAHRLVDERYAPRHFAGDAPTDCRLLDGPVVNFNVMYRRDTTRAETAVVRGDLALAAAEPGETLLVVALDGPAVLEGAGAGPGETVELARYDAALAPAGLACRVRTEGRAAVVRFRPRGGGRV</sequence>
<accession>A0ABZ1RE56</accession>
<gene>
    <name evidence="1" type="ORF">OHU17_04155</name>
</gene>
<reference evidence="1" key="1">
    <citation type="submission" date="2022-10" db="EMBL/GenBank/DDBJ databases">
        <title>The complete genomes of actinobacterial strains from the NBC collection.</title>
        <authorList>
            <person name="Joergensen T.S."/>
            <person name="Alvarez Arevalo M."/>
            <person name="Sterndorff E.B."/>
            <person name="Faurdal D."/>
            <person name="Vuksanovic O."/>
            <person name="Mourched A.-S."/>
            <person name="Charusanti P."/>
            <person name="Shaw S."/>
            <person name="Blin K."/>
            <person name="Weber T."/>
        </authorList>
    </citation>
    <scope>NUCLEOTIDE SEQUENCE</scope>
    <source>
        <strain evidence="1">NBC_00283</strain>
    </source>
</reference>
<organism evidence="1 2">
    <name type="scientific">Streptomyces goshikiensis</name>
    <dbReference type="NCBI Taxonomy" id="1942"/>
    <lineage>
        <taxon>Bacteria</taxon>
        <taxon>Bacillati</taxon>
        <taxon>Actinomycetota</taxon>
        <taxon>Actinomycetes</taxon>
        <taxon>Kitasatosporales</taxon>
        <taxon>Streptomycetaceae</taxon>
        <taxon>Streptomyces</taxon>
    </lineage>
</organism>
<evidence type="ECO:0000313" key="2">
    <source>
        <dbReference type="Proteomes" id="UP001432075"/>
    </source>
</evidence>
<dbReference type="Pfam" id="PF05962">
    <property type="entry name" value="HutD"/>
    <property type="match status" value="1"/>
</dbReference>
<dbReference type="InterPro" id="IPR014710">
    <property type="entry name" value="RmlC-like_jellyroll"/>
</dbReference>
<proteinExistence type="predicted"/>
<dbReference type="EMBL" id="CP108057">
    <property type="protein sequence ID" value="WUO45072.1"/>
    <property type="molecule type" value="Genomic_DNA"/>
</dbReference>
<dbReference type="Gene3D" id="2.60.120.10">
    <property type="entry name" value="Jelly Rolls"/>
    <property type="match status" value="1"/>
</dbReference>
<dbReference type="Proteomes" id="UP001432075">
    <property type="component" value="Chromosome"/>
</dbReference>
<dbReference type="SUPFAM" id="SSF51182">
    <property type="entry name" value="RmlC-like cupins"/>
    <property type="match status" value="1"/>
</dbReference>
<dbReference type="RefSeq" id="WP_328775255.1">
    <property type="nucleotide sequence ID" value="NZ_CP108057.1"/>
</dbReference>
<evidence type="ECO:0000313" key="1">
    <source>
        <dbReference type="EMBL" id="WUO45072.1"/>
    </source>
</evidence>
<protein>
    <submittedName>
        <fullName evidence="1">HutD family protein</fullName>
    </submittedName>
</protein>
<dbReference type="CDD" id="cd20293">
    <property type="entry name" value="cupin_HutD_N"/>
    <property type="match status" value="1"/>
</dbReference>
<dbReference type="InterPro" id="IPR010282">
    <property type="entry name" value="Uncharacterised_HutD/Ves"/>
</dbReference>
<dbReference type="PANTHER" id="PTHR37943:SF1">
    <property type="entry name" value="PROTEIN VES"/>
    <property type="match status" value="1"/>
</dbReference>